<dbReference type="InterPro" id="IPR017853">
    <property type="entry name" value="GH"/>
</dbReference>
<evidence type="ECO:0000256" key="1">
    <source>
        <dbReference type="ARBA" id="ARBA00007495"/>
    </source>
</evidence>
<dbReference type="SMART" id="SM00633">
    <property type="entry name" value="Glyco_10"/>
    <property type="match status" value="1"/>
</dbReference>
<proteinExistence type="inferred from homology"/>
<evidence type="ECO:0000259" key="8">
    <source>
        <dbReference type="PROSITE" id="PS51760"/>
    </source>
</evidence>
<evidence type="ECO:0000313" key="9">
    <source>
        <dbReference type="EMBL" id="CAI6091428.1"/>
    </source>
</evidence>
<dbReference type="GO" id="GO:0031176">
    <property type="term" value="F:endo-1,4-beta-xylanase activity"/>
    <property type="evidence" value="ECO:0007669"/>
    <property type="project" value="UniProtKB-EC"/>
</dbReference>
<dbReference type="Pfam" id="PF00331">
    <property type="entry name" value="Glyco_hydro_10"/>
    <property type="match status" value="1"/>
</dbReference>
<keyword evidence="2" id="KW-0732">Signal</keyword>
<feature type="domain" description="GH10" evidence="8">
    <location>
        <begin position="1"/>
        <end position="184"/>
    </location>
</feature>
<evidence type="ECO:0000256" key="7">
    <source>
        <dbReference type="RuleBase" id="RU361174"/>
    </source>
</evidence>
<evidence type="ECO:0000256" key="6">
    <source>
        <dbReference type="ARBA" id="ARBA00023326"/>
    </source>
</evidence>
<organism evidence="9 10">
    <name type="scientific">Clonostachys chloroleuca</name>
    <dbReference type="NCBI Taxonomy" id="1926264"/>
    <lineage>
        <taxon>Eukaryota</taxon>
        <taxon>Fungi</taxon>
        <taxon>Dikarya</taxon>
        <taxon>Ascomycota</taxon>
        <taxon>Pezizomycotina</taxon>
        <taxon>Sordariomycetes</taxon>
        <taxon>Hypocreomycetidae</taxon>
        <taxon>Hypocreales</taxon>
        <taxon>Bionectriaceae</taxon>
        <taxon>Clonostachys</taxon>
    </lineage>
</organism>
<evidence type="ECO:0000256" key="5">
    <source>
        <dbReference type="ARBA" id="ARBA00023295"/>
    </source>
</evidence>
<dbReference type="EC" id="3.2.1.8" evidence="7"/>
<evidence type="ECO:0000313" key="10">
    <source>
        <dbReference type="Proteomes" id="UP001160390"/>
    </source>
</evidence>
<accession>A0AA35Q0R9</accession>
<evidence type="ECO:0000256" key="4">
    <source>
        <dbReference type="ARBA" id="ARBA00023277"/>
    </source>
</evidence>
<comment type="caution">
    <text evidence="9">The sequence shown here is derived from an EMBL/GenBank/DDBJ whole genome shotgun (WGS) entry which is preliminary data.</text>
</comment>
<dbReference type="AlphaFoldDB" id="A0AA35Q0R9"/>
<dbReference type="PRINTS" id="PR00134">
    <property type="entry name" value="GLHYDRLASE10"/>
</dbReference>
<keyword evidence="5 7" id="KW-0326">Glycosidase</keyword>
<feature type="non-terminal residue" evidence="9">
    <location>
        <position position="1"/>
    </location>
</feature>
<dbReference type="GO" id="GO:0000272">
    <property type="term" value="P:polysaccharide catabolic process"/>
    <property type="evidence" value="ECO:0007669"/>
    <property type="project" value="UniProtKB-KW"/>
</dbReference>
<dbReference type="SUPFAM" id="SSF51445">
    <property type="entry name" value="(Trans)glycosidases"/>
    <property type="match status" value="1"/>
</dbReference>
<keyword evidence="4 7" id="KW-0119">Carbohydrate metabolism</keyword>
<keyword evidence="6 7" id="KW-0624">Polysaccharide degradation</keyword>
<dbReference type="Gene3D" id="3.20.20.80">
    <property type="entry name" value="Glycosidases"/>
    <property type="match status" value="1"/>
</dbReference>
<dbReference type="PROSITE" id="PS51760">
    <property type="entry name" value="GH10_2"/>
    <property type="match status" value="1"/>
</dbReference>
<sequence>SCYRGRIQHWDVVNEILNKDGTLRRSVFSNVLGEEFVKIAFEAARAADPNCKLYINDYNLDQANYGKVNGMRNLVNIWISQGVPIYGIGSQTHISPGMGNNVRGALEQLASTNVREVAITELDIKNAPTSDYTAVVNACRAVSKRVGITVWGISDKDSWRGGESPLLYDNNYNPKPAYDAIVQSLQS</sequence>
<name>A0AA35Q0R9_9HYPO</name>
<comment type="catalytic activity">
    <reaction evidence="7">
        <text>Endohydrolysis of (1-&gt;4)-beta-D-xylosidic linkages in xylans.</text>
        <dbReference type="EC" id="3.2.1.8"/>
    </reaction>
</comment>
<reference evidence="9" key="1">
    <citation type="submission" date="2023-01" db="EMBL/GenBank/DDBJ databases">
        <authorList>
            <person name="Piombo E."/>
        </authorList>
    </citation>
    <scope>NUCLEOTIDE SEQUENCE</scope>
</reference>
<dbReference type="EMBL" id="CABFNP030001127">
    <property type="protein sequence ID" value="CAI6091428.1"/>
    <property type="molecule type" value="Genomic_DNA"/>
</dbReference>
<keyword evidence="10" id="KW-1185">Reference proteome</keyword>
<dbReference type="PANTHER" id="PTHR31490">
    <property type="entry name" value="GLYCOSYL HYDROLASE"/>
    <property type="match status" value="1"/>
</dbReference>
<keyword evidence="3 7" id="KW-0378">Hydrolase</keyword>
<gene>
    <name evidence="9" type="ORF">CCHLO57077_00019800</name>
</gene>
<dbReference type="InterPro" id="IPR001000">
    <property type="entry name" value="GH10_dom"/>
</dbReference>
<evidence type="ECO:0000256" key="2">
    <source>
        <dbReference type="ARBA" id="ARBA00022729"/>
    </source>
</evidence>
<comment type="similarity">
    <text evidence="1 7">Belongs to the glycosyl hydrolase 10 (cellulase F) family.</text>
</comment>
<dbReference type="PANTHER" id="PTHR31490:SF76">
    <property type="entry name" value="ENDO-1,4-BETA-XYLANASE C"/>
    <property type="match status" value="1"/>
</dbReference>
<dbReference type="Proteomes" id="UP001160390">
    <property type="component" value="Unassembled WGS sequence"/>
</dbReference>
<evidence type="ECO:0000256" key="3">
    <source>
        <dbReference type="ARBA" id="ARBA00022801"/>
    </source>
</evidence>
<dbReference type="InterPro" id="IPR044846">
    <property type="entry name" value="GH10"/>
</dbReference>
<protein>
    <recommendedName>
        <fullName evidence="7">Beta-xylanase</fullName>
        <ecNumber evidence="7">3.2.1.8</ecNumber>
    </recommendedName>
</protein>